<dbReference type="EMBL" id="NJBN01000015">
    <property type="protein sequence ID" value="TKJ36831.1"/>
    <property type="molecule type" value="Genomic_DNA"/>
</dbReference>
<dbReference type="AlphaFoldDB" id="A0A532UPH4"/>
<dbReference type="Proteomes" id="UP000319619">
    <property type="component" value="Unassembled WGS sequence"/>
</dbReference>
<protein>
    <recommendedName>
        <fullName evidence="1">Secretion system C-terminal sorting domain-containing protein</fullName>
    </recommendedName>
</protein>
<dbReference type="Pfam" id="PF18962">
    <property type="entry name" value="Por_Secre_tail"/>
    <property type="match status" value="1"/>
</dbReference>
<evidence type="ECO:0000313" key="3">
    <source>
        <dbReference type="Proteomes" id="UP000319619"/>
    </source>
</evidence>
<proteinExistence type="predicted"/>
<evidence type="ECO:0000313" key="2">
    <source>
        <dbReference type="EMBL" id="TKJ36831.1"/>
    </source>
</evidence>
<sequence length="438" mass="48341">MDKRDGEYDIYGQRFDAQGNRLWGDTGLPLAVYPEDDDIGANDVCMDSLDNGFVSWVTPGSAYDIDTVYVQKFDLITGECLWGGLGAIVYGGISQCEAPYIVADGEGGVLCVWRDNRHGGGNDYYLWAQHLDSDGNPLWTANGIALPWSAFVCDCVPDGQGNGIFLFAGGSFGQPNVFRLMGDGQIDWWWTVATAYSYLPWQLLRHPADDKIWMCTWENYWPNGNAYVLYQFDLLTGEQFFGPSGVPLGGEDMVATFNGVIIFETEWTHLNTCLEGRRLDSSGNLIWESSVALGGATPSGGPIFSYPECVSDGKGGAVVVFEDRRQTSTTEEDISAQRLLWDGSLAYTKYAPPISQPGIDAELTLRGSTLQYTLPQAGNVELTIFDIMGRRVALIEESHRDAGIYEVNMDKVNLTSGIYLVRMITDFGQQTKKVVVIR</sequence>
<comment type="caution">
    <text evidence="2">The sequence shown here is derived from an EMBL/GenBank/DDBJ whole genome shotgun (WGS) entry which is preliminary data.</text>
</comment>
<gene>
    <name evidence="2" type="ORF">CEE37_14695</name>
</gene>
<dbReference type="NCBIfam" id="TIGR04183">
    <property type="entry name" value="Por_Secre_tail"/>
    <property type="match status" value="1"/>
</dbReference>
<name>A0A532UPH4_UNCL8</name>
<feature type="domain" description="Secretion system C-terminal sorting" evidence="1">
    <location>
        <begin position="376"/>
        <end position="436"/>
    </location>
</feature>
<evidence type="ECO:0000259" key="1">
    <source>
        <dbReference type="Pfam" id="PF18962"/>
    </source>
</evidence>
<reference evidence="2 3" key="1">
    <citation type="submission" date="2017-06" db="EMBL/GenBank/DDBJ databases">
        <title>Novel microbial phyla capable of carbon fixation and sulfur reduction in deep-sea sediments.</title>
        <authorList>
            <person name="Huang J."/>
            <person name="Baker B."/>
            <person name="Wang Y."/>
        </authorList>
    </citation>
    <scope>NUCLEOTIDE SEQUENCE [LARGE SCALE GENOMIC DNA]</scope>
    <source>
        <strain evidence="2">B3_LCP</strain>
    </source>
</reference>
<organism evidence="2 3">
    <name type="scientific">candidate division LCP-89 bacterium B3_LCP</name>
    <dbReference type="NCBI Taxonomy" id="2012998"/>
    <lineage>
        <taxon>Bacteria</taxon>
        <taxon>Pseudomonadati</taxon>
        <taxon>Bacteria division LCP-89</taxon>
    </lineage>
</organism>
<dbReference type="Gene3D" id="2.60.40.4070">
    <property type="match status" value="1"/>
</dbReference>
<dbReference type="InterPro" id="IPR026444">
    <property type="entry name" value="Secre_tail"/>
</dbReference>
<accession>A0A532UPH4</accession>